<evidence type="ECO:0000313" key="1">
    <source>
        <dbReference type="EMBL" id="KAF7846964.1"/>
    </source>
</evidence>
<gene>
    <name evidence="1" type="ORF">BT93_L3533</name>
</gene>
<dbReference type="Proteomes" id="UP000806378">
    <property type="component" value="Unassembled WGS sequence"/>
</dbReference>
<proteinExistence type="predicted"/>
<name>A0A8T0CI94_CORYI</name>
<keyword evidence="2" id="KW-1185">Reference proteome</keyword>
<evidence type="ECO:0000313" key="2">
    <source>
        <dbReference type="Proteomes" id="UP000806378"/>
    </source>
</evidence>
<dbReference type="EMBL" id="MU091474">
    <property type="protein sequence ID" value="KAF7846964.1"/>
    <property type="molecule type" value="Genomic_DNA"/>
</dbReference>
<dbReference type="AlphaFoldDB" id="A0A8T0CI94"/>
<dbReference type="OrthoDB" id="1808228at2759"/>
<comment type="caution">
    <text evidence="1">The sequence shown here is derived from an EMBL/GenBank/DDBJ whole genome shotgun (WGS) entry which is preliminary data.</text>
</comment>
<sequence>MAQPHEPASGDLDLDRLRLLWLRWGQLLHRDRQHPVVAHRGYSLGVGVLRQHKLPHELADPPLHPQVLGPLLLLLPLPLPADDQHVVVLDLDLDVAGLQPRHIDDEGVGPGGLLNVGGGGGHGPGVADVGAGGGVEGLLGLVGGVHQVVQGGEERGLEAGHLEIHRRNPPAATRTVKLRRLISRGRSL</sequence>
<dbReference type="Gramene" id="rna-gnl|WGS:JABURB|Cocit.L3533.1">
    <property type="protein sequence ID" value="cds-KAF7846964.1"/>
    <property type="gene ID" value="gene-BT93_L3533"/>
</dbReference>
<reference evidence="1" key="1">
    <citation type="submission" date="2020-05" db="EMBL/GenBank/DDBJ databases">
        <title>WGS assembly of Corymbia citriodora subspecies variegata.</title>
        <authorList>
            <person name="Barry K."/>
            <person name="Hundley H."/>
            <person name="Shu S."/>
            <person name="Jenkins J."/>
            <person name="Grimwood J."/>
            <person name="Baten A."/>
        </authorList>
    </citation>
    <scope>NUCLEOTIDE SEQUENCE</scope>
    <source>
        <strain evidence="1">CV2-018</strain>
    </source>
</reference>
<organism evidence="1 2">
    <name type="scientific">Corymbia citriodora subsp. variegata</name>
    <dbReference type="NCBI Taxonomy" id="360336"/>
    <lineage>
        <taxon>Eukaryota</taxon>
        <taxon>Viridiplantae</taxon>
        <taxon>Streptophyta</taxon>
        <taxon>Embryophyta</taxon>
        <taxon>Tracheophyta</taxon>
        <taxon>Spermatophyta</taxon>
        <taxon>Magnoliopsida</taxon>
        <taxon>eudicotyledons</taxon>
        <taxon>Gunneridae</taxon>
        <taxon>Pentapetalae</taxon>
        <taxon>rosids</taxon>
        <taxon>malvids</taxon>
        <taxon>Myrtales</taxon>
        <taxon>Myrtaceae</taxon>
        <taxon>Myrtoideae</taxon>
        <taxon>Eucalypteae</taxon>
        <taxon>Corymbia</taxon>
    </lineage>
</organism>
<accession>A0A8T0CI94</accession>
<protein>
    <submittedName>
        <fullName evidence="1">Uncharacterized protein</fullName>
    </submittedName>
</protein>